<dbReference type="AlphaFoldDB" id="A0A0C9W492"/>
<sequence length="65" mass="7509">MRDCWSLMRDIDGGGLVNMLWQAEAEDVGVGESRLEGLLTMMERDTHEFKMDVLSRYHVFSRSSN</sequence>
<keyword evidence="2" id="KW-1185">Reference proteome</keyword>
<reference evidence="1 2" key="1">
    <citation type="submission" date="2014-06" db="EMBL/GenBank/DDBJ databases">
        <title>Evolutionary Origins and Diversification of the Mycorrhizal Mutualists.</title>
        <authorList>
            <consortium name="DOE Joint Genome Institute"/>
            <consortium name="Mycorrhizal Genomics Consortium"/>
            <person name="Kohler A."/>
            <person name="Kuo A."/>
            <person name="Nagy L.G."/>
            <person name="Floudas D."/>
            <person name="Copeland A."/>
            <person name="Barry K.W."/>
            <person name="Cichocki N."/>
            <person name="Veneault-Fourrey C."/>
            <person name="LaButti K."/>
            <person name="Lindquist E.A."/>
            <person name="Lipzen A."/>
            <person name="Lundell T."/>
            <person name="Morin E."/>
            <person name="Murat C."/>
            <person name="Riley R."/>
            <person name="Ohm R."/>
            <person name="Sun H."/>
            <person name="Tunlid A."/>
            <person name="Henrissat B."/>
            <person name="Grigoriev I.V."/>
            <person name="Hibbett D.S."/>
            <person name="Martin F."/>
        </authorList>
    </citation>
    <scope>NUCLEOTIDE SEQUENCE [LARGE SCALE GENOMIC DNA]</scope>
    <source>
        <strain evidence="1 2">SS14</strain>
    </source>
</reference>
<proteinExistence type="predicted"/>
<evidence type="ECO:0000313" key="2">
    <source>
        <dbReference type="Proteomes" id="UP000054279"/>
    </source>
</evidence>
<name>A0A0C9W492_SPHS4</name>
<dbReference type="EMBL" id="KN837104">
    <property type="protein sequence ID" value="KIJ47042.1"/>
    <property type="molecule type" value="Genomic_DNA"/>
</dbReference>
<dbReference type="Proteomes" id="UP000054279">
    <property type="component" value="Unassembled WGS sequence"/>
</dbReference>
<dbReference type="HOGENOM" id="CLU_2851195_0_0_1"/>
<organism evidence="1 2">
    <name type="scientific">Sphaerobolus stellatus (strain SS14)</name>
    <dbReference type="NCBI Taxonomy" id="990650"/>
    <lineage>
        <taxon>Eukaryota</taxon>
        <taxon>Fungi</taxon>
        <taxon>Dikarya</taxon>
        <taxon>Basidiomycota</taxon>
        <taxon>Agaricomycotina</taxon>
        <taxon>Agaricomycetes</taxon>
        <taxon>Phallomycetidae</taxon>
        <taxon>Geastrales</taxon>
        <taxon>Sphaerobolaceae</taxon>
        <taxon>Sphaerobolus</taxon>
    </lineage>
</organism>
<gene>
    <name evidence="1" type="ORF">M422DRAFT_29001</name>
</gene>
<accession>A0A0C9W492</accession>
<evidence type="ECO:0000313" key="1">
    <source>
        <dbReference type="EMBL" id="KIJ47042.1"/>
    </source>
</evidence>
<protein>
    <submittedName>
        <fullName evidence="1">Uncharacterized protein</fullName>
    </submittedName>
</protein>